<evidence type="ECO:0000259" key="4">
    <source>
        <dbReference type="PROSITE" id="PS50949"/>
    </source>
</evidence>
<dbReference type="InterPro" id="IPR036388">
    <property type="entry name" value="WH-like_DNA-bd_sf"/>
</dbReference>
<dbReference type="Proteomes" id="UP000199236">
    <property type="component" value="Unassembled WGS sequence"/>
</dbReference>
<dbReference type="PANTHER" id="PTHR43537:SF5">
    <property type="entry name" value="UXU OPERON TRANSCRIPTIONAL REGULATOR"/>
    <property type="match status" value="1"/>
</dbReference>
<accession>A0A1I5EUD3</accession>
<dbReference type="RefSeq" id="WP_090071068.1">
    <property type="nucleotide sequence ID" value="NZ_FOVR01000003.1"/>
</dbReference>
<organism evidence="5 6">
    <name type="scientific">Cohaesibacter marisflavi</name>
    <dbReference type="NCBI Taxonomy" id="655353"/>
    <lineage>
        <taxon>Bacteria</taxon>
        <taxon>Pseudomonadati</taxon>
        <taxon>Pseudomonadota</taxon>
        <taxon>Alphaproteobacteria</taxon>
        <taxon>Hyphomicrobiales</taxon>
        <taxon>Cohaesibacteraceae</taxon>
    </lineage>
</organism>
<name>A0A1I5EUD3_9HYPH</name>
<evidence type="ECO:0000313" key="6">
    <source>
        <dbReference type="Proteomes" id="UP000199236"/>
    </source>
</evidence>
<dbReference type="CDD" id="cd07377">
    <property type="entry name" value="WHTH_GntR"/>
    <property type="match status" value="1"/>
</dbReference>
<keyword evidence="3" id="KW-0804">Transcription</keyword>
<dbReference type="SUPFAM" id="SSF46785">
    <property type="entry name" value="Winged helix' DNA-binding domain"/>
    <property type="match status" value="1"/>
</dbReference>
<dbReference type="SMART" id="SM00895">
    <property type="entry name" value="FCD"/>
    <property type="match status" value="1"/>
</dbReference>
<dbReference type="Gene3D" id="1.10.10.10">
    <property type="entry name" value="Winged helix-like DNA-binding domain superfamily/Winged helix DNA-binding domain"/>
    <property type="match status" value="1"/>
</dbReference>
<protein>
    <submittedName>
        <fullName evidence="5">DNA-binding transcriptional regulator, FadR family</fullName>
    </submittedName>
</protein>
<dbReference type="Pfam" id="PF00392">
    <property type="entry name" value="GntR"/>
    <property type="match status" value="1"/>
</dbReference>
<keyword evidence="2 5" id="KW-0238">DNA-binding</keyword>
<proteinExistence type="predicted"/>
<evidence type="ECO:0000256" key="2">
    <source>
        <dbReference type="ARBA" id="ARBA00023125"/>
    </source>
</evidence>
<dbReference type="GO" id="GO:0003700">
    <property type="term" value="F:DNA-binding transcription factor activity"/>
    <property type="evidence" value="ECO:0007669"/>
    <property type="project" value="InterPro"/>
</dbReference>
<dbReference type="InterPro" id="IPR036390">
    <property type="entry name" value="WH_DNA-bd_sf"/>
</dbReference>
<dbReference type="Pfam" id="PF07729">
    <property type="entry name" value="FCD"/>
    <property type="match status" value="1"/>
</dbReference>
<dbReference type="SUPFAM" id="SSF48008">
    <property type="entry name" value="GntR ligand-binding domain-like"/>
    <property type="match status" value="1"/>
</dbReference>
<dbReference type="PANTHER" id="PTHR43537">
    <property type="entry name" value="TRANSCRIPTIONAL REGULATOR, GNTR FAMILY"/>
    <property type="match status" value="1"/>
</dbReference>
<dbReference type="InterPro" id="IPR008920">
    <property type="entry name" value="TF_FadR/GntR_C"/>
</dbReference>
<dbReference type="Gene3D" id="1.20.120.530">
    <property type="entry name" value="GntR ligand-binding domain-like"/>
    <property type="match status" value="1"/>
</dbReference>
<dbReference type="SMART" id="SM00345">
    <property type="entry name" value="HTH_GNTR"/>
    <property type="match status" value="1"/>
</dbReference>
<dbReference type="EMBL" id="FOVR01000003">
    <property type="protein sequence ID" value="SFO15049.1"/>
    <property type="molecule type" value="Genomic_DNA"/>
</dbReference>
<dbReference type="InterPro" id="IPR000524">
    <property type="entry name" value="Tscrpt_reg_HTH_GntR"/>
</dbReference>
<evidence type="ECO:0000256" key="1">
    <source>
        <dbReference type="ARBA" id="ARBA00023015"/>
    </source>
</evidence>
<sequence length="245" mass="26818">MSVEEANTASGGSLTDRTARQIEQMIAERSLKPGDRLPTVQDLSRRLGVSLSVVREAIASLRAGGVLHTRRGAGIFVAEPSAIDNRGLFFGDLSQISSVVEILELRLAVEVEAAGLAAERHSMAQESRIYEAYEAIEAVMELGGTGEAEDSLFHIAIAEATNNRRFVDFLTQLGNAMIPRNKLRPLPASHQEHIAYLAQLQDEHRVILDAISGKDPEAARNAMRAHLSLSRDRYHSMIKAKTALR</sequence>
<feature type="domain" description="HTH gntR-type" evidence="4">
    <location>
        <begin position="12"/>
        <end position="80"/>
    </location>
</feature>
<gene>
    <name evidence="5" type="ORF">SAMN04488056_103353</name>
</gene>
<reference evidence="5 6" key="1">
    <citation type="submission" date="2016-10" db="EMBL/GenBank/DDBJ databases">
        <authorList>
            <person name="de Groot N.N."/>
        </authorList>
    </citation>
    <scope>NUCLEOTIDE SEQUENCE [LARGE SCALE GENOMIC DNA]</scope>
    <source>
        <strain evidence="5 6">CGMCC 1.9157</strain>
    </source>
</reference>
<evidence type="ECO:0000256" key="3">
    <source>
        <dbReference type="ARBA" id="ARBA00023163"/>
    </source>
</evidence>
<keyword evidence="1" id="KW-0805">Transcription regulation</keyword>
<dbReference type="AlphaFoldDB" id="A0A1I5EUD3"/>
<dbReference type="OrthoDB" id="9809707at2"/>
<dbReference type="GO" id="GO:0003677">
    <property type="term" value="F:DNA binding"/>
    <property type="evidence" value="ECO:0007669"/>
    <property type="project" value="UniProtKB-KW"/>
</dbReference>
<evidence type="ECO:0000313" key="5">
    <source>
        <dbReference type="EMBL" id="SFO15049.1"/>
    </source>
</evidence>
<dbReference type="InterPro" id="IPR011711">
    <property type="entry name" value="GntR_C"/>
</dbReference>
<keyword evidence="6" id="KW-1185">Reference proteome</keyword>
<dbReference type="PROSITE" id="PS50949">
    <property type="entry name" value="HTH_GNTR"/>
    <property type="match status" value="1"/>
</dbReference>
<dbReference type="STRING" id="655353.SAMN04488056_103353"/>